<dbReference type="EMBL" id="BLXT01002187">
    <property type="protein sequence ID" value="GFN91899.1"/>
    <property type="molecule type" value="Genomic_DNA"/>
</dbReference>
<dbReference type="Proteomes" id="UP000735302">
    <property type="component" value="Unassembled WGS sequence"/>
</dbReference>
<reference evidence="1 2" key="1">
    <citation type="journal article" date="2021" name="Elife">
        <title>Chloroplast acquisition without the gene transfer in kleptoplastic sea slugs, Plakobranchus ocellatus.</title>
        <authorList>
            <person name="Maeda T."/>
            <person name="Takahashi S."/>
            <person name="Yoshida T."/>
            <person name="Shimamura S."/>
            <person name="Takaki Y."/>
            <person name="Nagai Y."/>
            <person name="Toyoda A."/>
            <person name="Suzuki Y."/>
            <person name="Arimoto A."/>
            <person name="Ishii H."/>
            <person name="Satoh N."/>
            <person name="Nishiyama T."/>
            <person name="Hasebe M."/>
            <person name="Maruyama T."/>
            <person name="Minagawa J."/>
            <person name="Obokata J."/>
            <person name="Shigenobu S."/>
        </authorList>
    </citation>
    <scope>NUCLEOTIDE SEQUENCE [LARGE SCALE GENOMIC DNA]</scope>
</reference>
<evidence type="ECO:0000313" key="2">
    <source>
        <dbReference type="Proteomes" id="UP000735302"/>
    </source>
</evidence>
<name>A0AAV3ZBE6_9GAST</name>
<proteinExistence type="predicted"/>
<evidence type="ECO:0000313" key="1">
    <source>
        <dbReference type="EMBL" id="GFN91899.1"/>
    </source>
</evidence>
<dbReference type="AlphaFoldDB" id="A0AAV3ZBE6"/>
<gene>
    <name evidence="1" type="ORF">PoB_001840500</name>
</gene>
<keyword evidence="2" id="KW-1185">Reference proteome</keyword>
<sequence>MAIKPAAHWRWQDRKLWSRSAQSASASKKFTSLEKSSNSTSDITATQRKRWVGFTELKTVDCAAVFTKSLKNSMLNRQVSRVSPQKYVTDSADCTAFRRKYGFDRYPKVSADELAFPIAFILLFNKDFDQVRISPVYLN</sequence>
<protein>
    <submittedName>
        <fullName evidence="1">Uncharacterized protein</fullName>
    </submittedName>
</protein>
<accession>A0AAV3ZBE6</accession>
<organism evidence="1 2">
    <name type="scientific">Plakobranchus ocellatus</name>
    <dbReference type="NCBI Taxonomy" id="259542"/>
    <lineage>
        <taxon>Eukaryota</taxon>
        <taxon>Metazoa</taxon>
        <taxon>Spiralia</taxon>
        <taxon>Lophotrochozoa</taxon>
        <taxon>Mollusca</taxon>
        <taxon>Gastropoda</taxon>
        <taxon>Heterobranchia</taxon>
        <taxon>Euthyneura</taxon>
        <taxon>Panpulmonata</taxon>
        <taxon>Sacoglossa</taxon>
        <taxon>Placobranchoidea</taxon>
        <taxon>Plakobranchidae</taxon>
        <taxon>Plakobranchus</taxon>
    </lineage>
</organism>
<comment type="caution">
    <text evidence="1">The sequence shown here is derived from an EMBL/GenBank/DDBJ whole genome shotgun (WGS) entry which is preliminary data.</text>
</comment>